<dbReference type="SUPFAM" id="SSF53335">
    <property type="entry name" value="S-adenosyl-L-methionine-dependent methyltransferases"/>
    <property type="match status" value="1"/>
</dbReference>
<sequence length="292" mass="32558">MEELKECPACSGTSFTPYLTCQDQLVSQKQFAIQQCSTCQLLFTNPRPTAAEIGSYYKSDTYISHDDTQKGLVDTVYRTVRSYALNQKESWIRSMNGGVGALLDYGCGTGAFIRECQEKGWTITGFEPDADARRLAAERTSQKILKDSSELQSLANLDVITLWHVLEHVADLHETLAMLANSLRSGGHLVVAVPNPASKDAAIYGSNWAAYDVPRHLYHFTPDVLTGLIETYGLKLQKRLPMRFDAYYIAMLSTKHRDGKINYGESVINGLRSNKAAARTGNYSSLTYVFRK</sequence>
<comment type="caution">
    <text evidence="2">The sequence shown here is derived from an EMBL/GenBank/DDBJ whole genome shotgun (WGS) entry which is preliminary data.</text>
</comment>
<evidence type="ECO:0000256" key="1">
    <source>
        <dbReference type="ARBA" id="ARBA00022679"/>
    </source>
</evidence>
<dbReference type="CDD" id="cd02440">
    <property type="entry name" value="AdoMet_MTases"/>
    <property type="match status" value="1"/>
</dbReference>
<dbReference type="EMBL" id="WAEL01000006">
    <property type="protein sequence ID" value="NID11731.1"/>
    <property type="molecule type" value="Genomic_DNA"/>
</dbReference>
<reference evidence="2" key="1">
    <citation type="submission" date="2024-05" db="EMBL/GenBank/DDBJ databases">
        <authorList>
            <person name="Jung D.-H."/>
        </authorList>
    </citation>
    <scope>NUCLEOTIDE SEQUENCE</scope>
    <source>
        <strain evidence="2">JA-25</strain>
    </source>
</reference>
<protein>
    <submittedName>
        <fullName evidence="2">Class I SAM-dependent methyltransferase</fullName>
    </submittedName>
</protein>
<dbReference type="GO" id="GO:0032259">
    <property type="term" value="P:methylation"/>
    <property type="evidence" value="ECO:0007669"/>
    <property type="project" value="UniProtKB-KW"/>
</dbReference>
<keyword evidence="2" id="KW-0489">Methyltransferase</keyword>
<accession>A0ABX0QHX3</accession>
<evidence type="ECO:0000313" key="3">
    <source>
        <dbReference type="Proteomes" id="UP000606008"/>
    </source>
</evidence>
<dbReference type="GO" id="GO:0008168">
    <property type="term" value="F:methyltransferase activity"/>
    <property type="evidence" value="ECO:0007669"/>
    <property type="project" value="UniProtKB-KW"/>
</dbReference>
<keyword evidence="1" id="KW-0808">Transferase</keyword>
<dbReference type="RefSeq" id="WP_085411585.1">
    <property type="nucleotide sequence ID" value="NZ_WAEL01000006.1"/>
</dbReference>
<gene>
    <name evidence="2" type="ORF">F7231_16280</name>
</gene>
<dbReference type="Proteomes" id="UP000606008">
    <property type="component" value="Unassembled WGS sequence"/>
</dbReference>
<organism evidence="2 3">
    <name type="scientific">Fibrivirga algicola</name>
    <dbReference type="NCBI Taxonomy" id="2950420"/>
    <lineage>
        <taxon>Bacteria</taxon>
        <taxon>Pseudomonadati</taxon>
        <taxon>Bacteroidota</taxon>
        <taxon>Cytophagia</taxon>
        <taxon>Cytophagales</taxon>
        <taxon>Spirosomataceae</taxon>
        <taxon>Fibrivirga</taxon>
    </lineage>
</organism>
<keyword evidence="3" id="KW-1185">Reference proteome</keyword>
<name>A0ABX0QHX3_9BACT</name>
<evidence type="ECO:0000313" key="2">
    <source>
        <dbReference type="EMBL" id="NID11731.1"/>
    </source>
</evidence>
<proteinExistence type="predicted"/>
<dbReference type="PANTHER" id="PTHR43861:SF3">
    <property type="entry name" value="PUTATIVE (AFU_ORTHOLOGUE AFUA_2G14390)-RELATED"/>
    <property type="match status" value="1"/>
</dbReference>
<dbReference type="Gene3D" id="3.40.50.150">
    <property type="entry name" value="Vaccinia Virus protein VP39"/>
    <property type="match status" value="1"/>
</dbReference>
<dbReference type="InterPro" id="IPR029063">
    <property type="entry name" value="SAM-dependent_MTases_sf"/>
</dbReference>
<dbReference type="Pfam" id="PF13489">
    <property type="entry name" value="Methyltransf_23"/>
    <property type="match status" value="1"/>
</dbReference>
<dbReference type="PANTHER" id="PTHR43861">
    <property type="entry name" value="TRANS-ACONITATE 2-METHYLTRANSFERASE-RELATED"/>
    <property type="match status" value="1"/>
</dbReference>